<keyword evidence="2" id="KW-1185">Reference proteome</keyword>
<proteinExistence type="predicted"/>
<protein>
    <submittedName>
        <fullName evidence="1">Uncharacterized protein</fullName>
    </submittedName>
</protein>
<dbReference type="EMBL" id="AWEZ01000025">
    <property type="protein sequence ID" value="ERL09590.1"/>
    <property type="molecule type" value="Genomic_DNA"/>
</dbReference>
<gene>
    <name evidence="1" type="ORF">HMPREF1316_2626</name>
</gene>
<sequence>MRRARALFISRGVVSGFLGGATAQEARAVDALLGAELEPGEAHEGSA</sequence>
<evidence type="ECO:0000313" key="2">
    <source>
        <dbReference type="Proteomes" id="UP000016638"/>
    </source>
</evidence>
<dbReference type="Proteomes" id="UP000016638">
    <property type="component" value="Unassembled WGS sequence"/>
</dbReference>
<name>U2TT90_9ACTN</name>
<comment type="caution">
    <text evidence="1">The sequence shown here is derived from an EMBL/GenBank/DDBJ whole genome shotgun (WGS) entry which is preliminary data.</text>
</comment>
<dbReference type="PATRIC" id="fig|1125712.3.peg.676"/>
<reference evidence="1 2" key="1">
    <citation type="submission" date="2013-08" db="EMBL/GenBank/DDBJ databases">
        <authorList>
            <person name="Durkin A.S."/>
            <person name="Haft D.R."/>
            <person name="McCorrison J."/>
            <person name="Torralba M."/>
            <person name="Gillis M."/>
            <person name="Haft D.H."/>
            <person name="Methe B."/>
            <person name="Sutton G."/>
            <person name="Nelson K.E."/>
        </authorList>
    </citation>
    <scope>NUCLEOTIDE SEQUENCE [LARGE SCALE GENOMIC DNA]</scope>
    <source>
        <strain evidence="1 2">F0195</strain>
    </source>
</reference>
<organism evidence="1 2">
    <name type="scientific">Olsenella profusa F0195</name>
    <dbReference type="NCBI Taxonomy" id="1125712"/>
    <lineage>
        <taxon>Bacteria</taxon>
        <taxon>Bacillati</taxon>
        <taxon>Actinomycetota</taxon>
        <taxon>Coriobacteriia</taxon>
        <taxon>Coriobacteriales</taxon>
        <taxon>Atopobiaceae</taxon>
        <taxon>Olsenella</taxon>
    </lineage>
</organism>
<evidence type="ECO:0000313" key="1">
    <source>
        <dbReference type="EMBL" id="ERL09590.1"/>
    </source>
</evidence>
<accession>U2TT90</accession>
<dbReference type="AlphaFoldDB" id="U2TT90"/>